<evidence type="ECO:0000313" key="8">
    <source>
        <dbReference type="Proteomes" id="UP001163846"/>
    </source>
</evidence>
<dbReference type="GO" id="GO:0071944">
    <property type="term" value="C:cell periphery"/>
    <property type="evidence" value="ECO:0007669"/>
    <property type="project" value="UniProtKB-ARBA"/>
</dbReference>
<dbReference type="PANTHER" id="PTHR15549:SF26">
    <property type="entry name" value="AXIAL BUDDING PATTERN PROTEIN 2-RELATED"/>
    <property type="match status" value="1"/>
</dbReference>
<evidence type="ECO:0000256" key="3">
    <source>
        <dbReference type="ARBA" id="ARBA00022989"/>
    </source>
</evidence>
<feature type="compositionally biased region" description="Polar residues" evidence="5">
    <location>
        <begin position="292"/>
        <end position="304"/>
    </location>
</feature>
<feature type="compositionally biased region" description="Low complexity" evidence="5">
    <location>
        <begin position="14"/>
        <end position="107"/>
    </location>
</feature>
<evidence type="ECO:0000256" key="6">
    <source>
        <dbReference type="SAM" id="Phobius"/>
    </source>
</evidence>
<feature type="compositionally biased region" description="Polar residues" evidence="5">
    <location>
        <begin position="313"/>
        <end position="323"/>
    </location>
</feature>
<gene>
    <name evidence="7" type="ORF">F5878DRAFT_661577</name>
</gene>
<proteinExistence type="predicted"/>
<evidence type="ECO:0000313" key="7">
    <source>
        <dbReference type="EMBL" id="KAJ3838013.1"/>
    </source>
</evidence>
<dbReference type="InterPro" id="IPR004913">
    <property type="entry name" value="Herpes_gJ"/>
</dbReference>
<dbReference type="Proteomes" id="UP001163846">
    <property type="component" value="Unassembled WGS sequence"/>
</dbReference>
<comment type="caution">
    <text evidence="7">The sequence shown here is derived from an EMBL/GenBank/DDBJ whole genome shotgun (WGS) entry which is preliminary data.</text>
</comment>
<evidence type="ECO:0000256" key="5">
    <source>
        <dbReference type="SAM" id="MobiDB-lite"/>
    </source>
</evidence>
<evidence type="ECO:0008006" key="9">
    <source>
        <dbReference type="Google" id="ProtNLM"/>
    </source>
</evidence>
<keyword evidence="3 6" id="KW-1133">Transmembrane helix</keyword>
<keyword evidence="8" id="KW-1185">Reference proteome</keyword>
<organism evidence="7 8">
    <name type="scientific">Lentinula raphanica</name>
    <dbReference type="NCBI Taxonomy" id="153919"/>
    <lineage>
        <taxon>Eukaryota</taxon>
        <taxon>Fungi</taxon>
        <taxon>Dikarya</taxon>
        <taxon>Basidiomycota</taxon>
        <taxon>Agaricomycotina</taxon>
        <taxon>Agaricomycetes</taxon>
        <taxon>Agaricomycetidae</taxon>
        <taxon>Agaricales</taxon>
        <taxon>Marasmiineae</taxon>
        <taxon>Omphalotaceae</taxon>
        <taxon>Lentinula</taxon>
    </lineage>
</organism>
<feature type="transmembrane region" description="Helical" evidence="6">
    <location>
        <begin position="112"/>
        <end position="136"/>
    </location>
</feature>
<keyword evidence="4 6" id="KW-0472">Membrane</keyword>
<dbReference type="AlphaFoldDB" id="A0AA38P7Y0"/>
<accession>A0AA38P7Y0</accession>
<evidence type="ECO:0000256" key="1">
    <source>
        <dbReference type="ARBA" id="ARBA00004167"/>
    </source>
</evidence>
<feature type="region of interest" description="Disordered" evidence="5">
    <location>
        <begin position="210"/>
        <end position="275"/>
    </location>
</feature>
<dbReference type="InterPro" id="IPR051694">
    <property type="entry name" value="Immunoregulatory_rcpt-like"/>
</dbReference>
<dbReference type="GO" id="GO:0016020">
    <property type="term" value="C:membrane"/>
    <property type="evidence" value="ECO:0007669"/>
    <property type="project" value="UniProtKB-SubCell"/>
</dbReference>
<dbReference type="PANTHER" id="PTHR15549">
    <property type="entry name" value="PAIRED IMMUNOGLOBULIN-LIKE TYPE 2 RECEPTOR"/>
    <property type="match status" value="1"/>
</dbReference>
<reference evidence="7" key="1">
    <citation type="submission" date="2022-08" db="EMBL/GenBank/DDBJ databases">
        <authorList>
            <consortium name="DOE Joint Genome Institute"/>
            <person name="Min B."/>
            <person name="Riley R."/>
            <person name="Sierra-Patev S."/>
            <person name="Naranjo-Ortiz M."/>
            <person name="Looney B."/>
            <person name="Konkel Z."/>
            <person name="Slot J.C."/>
            <person name="Sakamoto Y."/>
            <person name="Steenwyk J.L."/>
            <person name="Rokas A."/>
            <person name="Carro J."/>
            <person name="Camarero S."/>
            <person name="Ferreira P."/>
            <person name="Molpeceres G."/>
            <person name="Ruiz-Duenas F.J."/>
            <person name="Serrano A."/>
            <person name="Henrissat B."/>
            <person name="Drula E."/>
            <person name="Hughes K.W."/>
            <person name="Mata J.L."/>
            <person name="Ishikawa N.K."/>
            <person name="Vargas-Isla R."/>
            <person name="Ushijima S."/>
            <person name="Smith C.A."/>
            <person name="Ahrendt S."/>
            <person name="Andreopoulos W."/>
            <person name="He G."/>
            <person name="Labutti K."/>
            <person name="Lipzen A."/>
            <person name="Ng V."/>
            <person name="Sandor L."/>
            <person name="Barry K."/>
            <person name="Martinez A.T."/>
            <person name="Xiao Y."/>
            <person name="Gibbons J.G."/>
            <person name="Terashima K."/>
            <person name="Hibbett D.S."/>
            <person name="Grigoriev I.V."/>
        </authorList>
    </citation>
    <scope>NUCLEOTIDE SEQUENCE</scope>
    <source>
        <strain evidence="7">TFB9207</strain>
    </source>
</reference>
<feature type="region of interest" description="Disordered" evidence="5">
    <location>
        <begin position="291"/>
        <end position="332"/>
    </location>
</feature>
<keyword evidence="2 6" id="KW-0812">Transmembrane</keyword>
<sequence length="332" mass="34093">MYIDTVLFARADTTTDSTSTTTSDSTSGSASSSTNTQSSGSTSTSSSPSTSSSSSVTTTNASSSLSTSTLSSSSSTSSSSQSASTTSSASSTSASSSATSSSSPSSSEGQEIGAIVGGVIGGLVVLTLLSVIFTVLRRKRRNAKKRPRGSVYLGNMDQSQLDTFLKQKPRANVDSLHSSSSMPLLSLPQMDTTLPHDIVTEYTDVPASSLNIDAPDAAEGNDQNGNADESETGHSLFLPSPYSQHGHDGNGDDVPPEMPQSRLITPSPRPESQFYAPIPVQAGDYSIKALESSASGSRPSTPFSLSMIHDQTGVETASPSLNAGNAEHSGDH</sequence>
<comment type="subcellular location">
    <subcellularLocation>
        <location evidence="1">Membrane</location>
        <topology evidence="1">Single-pass membrane protein</topology>
    </subcellularLocation>
</comment>
<feature type="region of interest" description="Disordered" evidence="5">
    <location>
        <begin position="1"/>
        <end position="110"/>
    </location>
</feature>
<name>A0AA38P7Y0_9AGAR</name>
<dbReference type="EMBL" id="MU806208">
    <property type="protein sequence ID" value="KAJ3838013.1"/>
    <property type="molecule type" value="Genomic_DNA"/>
</dbReference>
<evidence type="ECO:0000256" key="2">
    <source>
        <dbReference type="ARBA" id="ARBA00022692"/>
    </source>
</evidence>
<evidence type="ECO:0000256" key="4">
    <source>
        <dbReference type="ARBA" id="ARBA00023136"/>
    </source>
</evidence>
<protein>
    <recommendedName>
        <fullName evidence="9">REJ domain-containing protein</fullName>
    </recommendedName>
</protein>
<dbReference type="Pfam" id="PF03229">
    <property type="entry name" value="Alpha_GJ"/>
    <property type="match status" value="1"/>
</dbReference>